<dbReference type="Proteomes" id="UP000291117">
    <property type="component" value="Unassembled WGS sequence"/>
</dbReference>
<name>A0A4V2MJ45_9SPHI</name>
<dbReference type="PANTHER" id="PTHR22916">
    <property type="entry name" value="GLYCOSYLTRANSFERASE"/>
    <property type="match status" value="1"/>
</dbReference>
<dbReference type="InterPro" id="IPR001173">
    <property type="entry name" value="Glyco_trans_2-like"/>
</dbReference>
<accession>A0A4V2MJ45</accession>
<dbReference type="Gene3D" id="3.90.550.10">
    <property type="entry name" value="Spore Coat Polysaccharide Biosynthesis Protein SpsA, Chain A"/>
    <property type="match status" value="1"/>
</dbReference>
<reference evidence="2 3" key="1">
    <citation type="submission" date="2019-02" db="EMBL/GenBank/DDBJ databases">
        <title>Pedobacter sp. RP-3-8 sp. nov., isolated from Arctic soil.</title>
        <authorList>
            <person name="Dahal R.H."/>
        </authorList>
    </citation>
    <scope>NUCLEOTIDE SEQUENCE [LARGE SCALE GENOMIC DNA]</scope>
    <source>
        <strain evidence="2 3">RP-3-8</strain>
    </source>
</reference>
<gene>
    <name evidence="2" type="ORF">EZ444_18330</name>
</gene>
<dbReference type="Pfam" id="PF00535">
    <property type="entry name" value="Glycos_transf_2"/>
    <property type="match status" value="1"/>
</dbReference>
<dbReference type="PANTHER" id="PTHR22916:SF3">
    <property type="entry name" value="UDP-GLCNAC:BETAGAL BETA-1,3-N-ACETYLGLUCOSAMINYLTRANSFERASE-LIKE PROTEIN 1"/>
    <property type="match status" value="1"/>
</dbReference>
<comment type="caution">
    <text evidence="2">The sequence shown here is derived from an EMBL/GenBank/DDBJ whole genome shotgun (WGS) entry which is preliminary data.</text>
</comment>
<dbReference type="GO" id="GO:0016758">
    <property type="term" value="F:hexosyltransferase activity"/>
    <property type="evidence" value="ECO:0007669"/>
    <property type="project" value="UniProtKB-ARBA"/>
</dbReference>
<dbReference type="SUPFAM" id="SSF53448">
    <property type="entry name" value="Nucleotide-diphospho-sugar transferases"/>
    <property type="match status" value="1"/>
</dbReference>
<organism evidence="2 3">
    <name type="scientific">Pedobacter hiemivivus</name>
    <dbReference type="NCBI Taxonomy" id="2530454"/>
    <lineage>
        <taxon>Bacteria</taxon>
        <taxon>Pseudomonadati</taxon>
        <taxon>Bacteroidota</taxon>
        <taxon>Sphingobacteriia</taxon>
        <taxon>Sphingobacteriales</taxon>
        <taxon>Sphingobacteriaceae</taxon>
        <taxon>Pedobacter</taxon>
    </lineage>
</organism>
<keyword evidence="3" id="KW-1185">Reference proteome</keyword>
<evidence type="ECO:0000313" key="2">
    <source>
        <dbReference type="EMBL" id="TCC92696.1"/>
    </source>
</evidence>
<feature type="domain" description="Glycosyltransferase 2-like" evidence="1">
    <location>
        <begin position="11"/>
        <end position="146"/>
    </location>
</feature>
<dbReference type="InterPro" id="IPR029044">
    <property type="entry name" value="Nucleotide-diphossugar_trans"/>
</dbReference>
<dbReference type="AlphaFoldDB" id="A0A4V2MJ45"/>
<evidence type="ECO:0000313" key="3">
    <source>
        <dbReference type="Proteomes" id="UP000291117"/>
    </source>
</evidence>
<dbReference type="OrthoDB" id="9815829at2"/>
<sequence length="287" mass="33849">METSSEEIVLSVCCVTYNHEKYIAQAIEGFLMQKTTFKFEVLIGEDCSTDQTRKIVDEYALKYPDKITLVTSEVNVGAHKNAVRIFSKVKGRYVALCDGDDYWTDPLKLQKQVDFLEQNQDYIMCCHYSKRIKENNEIYYMNLNPKPITYSFEDILFDNDFETVLLSVVFRNTPEINQMYKADWFFQSNAPDRFLKLYATFTSGKDIYVLPEIMSCYRKHTGGIWSTLHPKIIKQKTLSDLYLIIKIFKYSRVQKFKLLLYYLKNYFLFEVKDHSIQNAFSTIKTIL</sequence>
<dbReference type="EMBL" id="SJSM01000013">
    <property type="protein sequence ID" value="TCC92696.1"/>
    <property type="molecule type" value="Genomic_DNA"/>
</dbReference>
<protein>
    <submittedName>
        <fullName evidence="2">Glycosyltransferase</fullName>
    </submittedName>
</protein>
<dbReference type="RefSeq" id="WP_131610599.1">
    <property type="nucleotide sequence ID" value="NZ_SJSM01000013.1"/>
</dbReference>
<proteinExistence type="predicted"/>
<keyword evidence="2" id="KW-0808">Transferase</keyword>
<evidence type="ECO:0000259" key="1">
    <source>
        <dbReference type="Pfam" id="PF00535"/>
    </source>
</evidence>